<dbReference type="Proteomes" id="UP000252733">
    <property type="component" value="Unassembled WGS sequence"/>
</dbReference>
<dbReference type="SUPFAM" id="SSF56935">
    <property type="entry name" value="Porins"/>
    <property type="match status" value="1"/>
</dbReference>
<dbReference type="OrthoDB" id="9768080at2"/>
<protein>
    <recommendedName>
        <fullName evidence="4">Phosphate-selective porin O/P</fullName>
    </recommendedName>
</protein>
<keyword evidence="1" id="KW-0732">Signal</keyword>
<dbReference type="InterPro" id="IPR023614">
    <property type="entry name" value="Porin_dom_sf"/>
</dbReference>
<evidence type="ECO:0000313" key="3">
    <source>
        <dbReference type="Proteomes" id="UP000252733"/>
    </source>
</evidence>
<keyword evidence="3" id="KW-1185">Reference proteome</keyword>
<dbReference type="AlphaFoldDB" id="A0A2T0XBQ9"/>
<dbReference type="Gene3D" id="2.40.160.10">
    <property type="entry name" value="Porin"/>
    <property type="match status" value="1"/>
</dbReference>
<dbReference type="RefSeq" id="WP_106153997.1">
    <property type="nucleotide sequence ID" value="NZ_PVTS01000015.1"/>
</dbReference>
<organism evidence="2 3">
    <name type="scientific">Marinilabilia salmonicolor</name>
    <dbReference type="NCBI Taxonomy" id="989"/>
    <lineage>
        <taxon>Bacteria</taxon>
        <taxon>Pseudomonadati</taxon>
        <taxon>Bacteroidota</taxon>
        <taxon>Bacteroidia</taxon>
        <taxon>Marinilabiliales</taxon>
        <taxon>Marinilabiliaceae</taxon>
        <taxon>Marinilabilia</taxon>
    </lineage>
</organism>
<evidence type="ECO:0000313" key="2">
    <source>
        <dbReference type="EMBL" id="RCW37543.1"/>
    </source>
</evidence>
<comment type="caution">
    <text evidence="2">The sequence shown here is derived from an EMBL/GenBank/DDBJ whole genome shotgun (WGS) entry which is preliminary data.</text>
</comment>
<evidence type="ECO:0000256" key="1">
    <source>
        <dbReference type="SAM" id="SignalP"/>
    </source>
</evidence>
<accession>A0A2T0XBQ9</accession>
<name>A0A2T0XBQ9_9BACT</name>
<dbReference type="STRING" id="1168289.GCA_000259075_03415"/>
<gene>
    <name evidence="2" type="ORF">DFO77_10551</name>
</gene>
<evidence type="ECO:0008006" key="4">
    <source>
        <dbReference type="Google" id="ProtNLM"/>
    </source>
</evidence>
<proteinExistence type="predicted"/>
<dbReference type="EMBL" id="QPIZ01000005">
    <property type="protein sequence ID" value="RCW37543.1"/>
    <property type="molecule type" value="Genomic_DNA"/>
</dbReference>
<feature type="chain" id="PRO_5030056586" description="Phosphate-selective porin O/P" evidence="1">
    <location>
        <begin position="22"/>
        <end position="400"/>
    </location>
</feature>
<reference evidence="2 3" key="1">
    <citation type="submission" date="2018-07" db="EMBL/GenBank/DDBJ databases">
        <title>Freshwater and sediment microbial communities from various areas in North America, analyzing microbe dynamics in response to fracking.</title>
        <authorList>
            <person name="Lamendella R."/>
        </authorList>
    </citation>
    <scope>NUCLEOTIDE SEQUENCE [LARGE SCALE GENOMIC DNA]</scope>
    <source>
        <strain evidence="2 3">160A</strain>
    </source>
</reference>
<sequence>MKRGFLFLMLVLMAVPGYSQKATEETNIYKNAADNLLSNDSKLVVGGYGEVHYNQPLDGDTKNNGKLDVHRIVMLFGYNFSDKTRFITELEFEHVKELYVEQAFLQYQLSRSVNLRGGLMLVPMGIVNEYHEPTTFHGVERPWIDKYIAPTTWREIGFGVTGNILPASLKYQAYLMNGFNGFDGSANLGGKNGLRKGRQKGAESYISSPNFTGKIEYYGIRGLNIGLSGYFGKTQTTLYDGVSESDDAALAMADSSAVGVSMIGVDARYSINALQLRGQYYYAGLSNTDEYNVFTSEDGTLNDLGSAMTGYYVEAAYDVLRSHSTEKQLMPFLRYEYLDTHSDVEDNISKNPAYEKNIITTGLTLSLTQGAVVKADMQFVKSDNQDEYQKTFNVGFGVMF</sequence>
<feature type="signal peptide" evidence="1">
    <location>
        <begin position="1"/>
        <end position="21"/>
    </location>
</feature>